<reference evidence="2 3" key="1">
    <citation type="journal article" date="2007" name="Nature">
        <title>Evolution of genes and genomes on the Drosophila phylogeny.</title>
        <authorList>
            <consortium name="Drosophila 12 Genomes Consortium"/>
            <person name="Clark A.G."/>
            <person name="Eisen M.B."/>
            <person name="Smith D.R."/>
            <person name="Bergman C.M."/>
            <person name="Oliver B."/>
            <person name="Markow T.A."/>
            <person name="Kaufman T.C."/>
            <person name="Kellis M."/>
            <person name="Gelbart W."/>
            <person name="Iyer V.N."/>
            <person name="Pollard D.A."/>
            <person name="Sackton T.B."/>
            <person name="Larracuente A.M."/>
            <person name="Singh N.D."/>
            <person name="Abad J.P."/>
            <person name="Abt D.N."/>
            <person name="Adryan B."/>
            <person name="Aguade M."/>
            <person name="Akashi H."/>
            <person name="Anderson W.W."/>
            <person name="Aquadro C.F."/>
            <person name="Ardell D.H."/>
            <person name="Arguello R."/>
            <person name="Artieri C.G."/>
            <person name="Barbash D.A."/>
            <person name="Barker D."/>
            <person name="Barsanti P."/>
            <person name="Batterham P."/>
            <person name="Batzoglou S."/>
            <person name="Begun D."/>
            <person name="Bhutkar A."/>
            <person name="Blanco E."/>
            <person name="Bosak S.A."/>
            <person name="Bradley R.K."/>
            <person name="Brand A.D."/>
            <person name="Brent M.R."/>
            <person name="Brooks A.N."/>
            <person name="Brown R.H."/>
            <person name="Butlin R.K."/>
            <person name="Caggese C."/>
            <person name="Calvi B.R."/>
            <person name="Bernardo de Carvalho A."/>
            <person name="Caspi A."/>
            <person name="Castrezana S."/>
            <person name="Celniker S.E."/>
            <person name="Chang J.L."/>
            <person name="Chapple C."/>
            <person name="Chatterji S."/>
            <person name="Chinwalla A."/>
            <person name="Civetta A."/>
            <person name="Clifton S.W."/>
            <person name="Comeron J.M."/>
            <person name="Costello J.C."/>
            <person name="Coyne J.A."/>
            <person name="Daub J."/>
            <person name="David R.G."/>
            <person name="Delcher A.L."/>
            <person name="Delehaunty K."/>
            <person name="Do C.B."/>
            <person name="Ebling H."/>
            <person name="Edwards K."/>
            <person name="Eickbush T."/>
            <person name="Evans J.D."/>
            <person name="Filipski A."/>
            <person name="Findeiss S."/>
            <person name="Freyhult E."/>
            <person name="Fulton L."/>
            <person name="Fulton R."/>
            <person name="Garcia A.C."/>
            <person name="Gardiner A."/>
            <person name="Garfield D.A."/>
            <person name="Garvin B.E."/>
            <person name="Gibson G."/>
            <person name="Gilbert D."/>
            <person name="Gnerre S."/>
            <person name="Godfrey J."/>
            <person name="Good R."/>
            <person name="Gotea V."/>
            <person name="Gravely B."/>
            <person name="Greenberg A.J."/>
            <person name="Griffiths-Jones S."/>
            <person name="Gross S."/>
            <person name="Guigo R."/>
            <person name="Gustafson E.A."/>
            <person name="Haerty W."/>
            <person name="Hahn M.W."/>
            <person name="Halligan D.L."/>
            <person name="Halpern A.L."/>
            <person name="Halter G.M."/>
            <person name="Han M.V."/>
            <person name="Heger A."/>
            <person name="Hillier L."/>
            <person name="Hinrichs A.S."/>
            <person name="Holmes I."/>
            <person name="Hoskins R.A."/>
            <person name="Hubisz M.J."/>
            <person name="Hultmark D."/>
            <person name="Huntley M.A."/>
            <person name="Jaffe D.B."/>
            <person name="Jagadeeshan S."/>
            <person name="Jeck W.R."/>
            <person name="Johnson J."/>
            <person name="Jones C.D."/>
            <person name="Jordan W.C."/>
            <person name="Karpen G.H."/>
            <person name="Kataoka E."/>
            <person name="Keightley P.D."/>
            <person name="Kheradpour P."/>
            <person name="Kirkness E.F."/>
            <person name="Koerich L.B."/>
            <person name="Kristiansen K."/>
            <person name="Kudrna D."/>
            <person name="Kulathinal R.J."/>
            <person name="Kumar S."/>
            <person name="Kwok R."/>
            <person name="Lander E."/>
            <person name="Langley C.H."/>
            <person name="Lapoint R."/>
            <person name="Lazzaro B.P."/>
            <person name="Lee S.J."/>
            <person name="Levesque L."/>
            <person name="Li R."/>
            <person name="Lin C.F."/>
            <person name="Lin M.F."/>
            <person name="Lindblad-Toh K."/>
            <person name="Llopart A."/>
            <person name="Long M."/>
            <person name="Low L."/>
            <person name="Lozovsky E."/>
            <person name="Lu J."/>
            <person name="Luo M."/>
            <person name="Machado C.A."/>
            <person name="Makalowski W."/>
            <person name="Marzo M."/>
            <person name="Matsuda M."/>
            <person name="Matzkin L."/>
            <person name="McAllister B."/>
            <person name="McBride C.S."/>
            <person name="McKernan B."/>
            <person name="McKernan K."/>
            <person name="Mendez-Lago M."/>
            <person name="Minx P."/>
            <person name="Mollenhauer M.U."/>
            <person name="Montooth K."/>
            <person name="Mount S.M."/>
            <person name="Mu X."/>
            <person name="Myers E."/>
            <person name="Negre B."/>
            <person name="Newfeld S."/>
            <person name="Nielsen R."/>
            <person name="Noor M.A."/>
            <person name="O'Grady P."/>
            <person name="Pachter L."/>
            <person name="Papaceit M."/>
            <person name="Parisi M.J."/>
            <person name="Parisi M."/>
            <person name="Parts L."/>
            <person name="Pedersen J.S."/>
            <person name="Pesole G."/>
            <person name="Phillippy A.M."/>
            <person name="Ponting C.P."/>
            <person name="Pop M."/>
            <person name="Porcelli D."/>
            <person name="Powell J.R."/>
            <person name="Prohaska S."/>
            <person name="Pruitt K."/>
            <person name="Puig M."/>
            <person name="Quesneville H."/>
            <person name="Ram K.R."/>
            <person name="Rand D."/>
            <person name="Rasmussen M.D."/>
            <person name="Reed L.K."/>
            <person name="Reenan R."/>
            <person name="Reily A."/>
            <person name="Remington K.A."/>
            <person name="Rieger T.T."/>
            <person name="Ritchie M.G."/>
            <person name="Robin C."/>
            <person name="Rogers Y.H."/>
            <person name="Rohde C."/>
            <person name="Rozas J."/>
            <person name="Rubenfield M.J."/>
            <person name="Ruiz A."/>
            <person name="Russo S."/>
            <person name="Salzberg S.L."/>
            <person name="Sanchez-Gracia A."/>
            <person name="Saranga D.J."/>
            <person name="Sato H."/>
            <person name="Schaeffer S.W."/>
            <person name="Schatz M.C."/>
            <person name="Schlenke T."/>
            <person name="Schwartz R."/>
            <person name="Segarra C."/>
            <person name="Singh R.S."/>
            <person name="Sirot L."/>
            <person name="Sirota M."/>
            <person name="Sisneros N.B."/>
            <person name="Smith C.D."/>
            <person name="Smith T.F."/>
            <person name="Spieth J."/>
            <person name="Stage D.E."/>
            <person name="Stark A."/>
            <person name="Stephan W."/>
            <person name="Strausberg R.L."/>
            <person name="Strempel S."/>
            <person name="Sturgill D."/>
            <person name="Sutton G."/>
            <person name="Sutton G.G."/>
            <person name="Tao W."/>
            <person name="Teichmann S."/>
            <person name="Tobari Y.N."/>
            <person name="Tomimura Y."/>
            <person name="Tsolas J.M."/>
            <person name="Valente V.L."/>
            <person name="Venter E."/>
            <person name="Venter J.C."/>
            <person name="Vicario S."/>
            <person name="Vieira F.G."/>
            <person name="Vilella A.J."/>
            <person name="Villasante A."/>
            <person name="Walenz B."/>
            <person name="Wang J."/>
            <person name="Wasserman M."/>
            <person name="Watts T."/>
            <person name="Wilson D."/>
            <person name="Wilson R.K."/>
            <person name="Wing R.A."/>
            <person name="Wolfner M.F."/>
            <person name="Wong A."/>
            <person name="Wong G.K."/>
            <person name="Wu C.I."/>
            <person name="Wu G."/>
            <person name="Yamamoto D."/>
            <person name="Yang H.P."/>
            <person name="Yang S.P."/>
            <person name="Yorke J.A."/>
            <person name="Yoshida K."/>
            <person name="Zdobnov E."/>
            <person name="Zhang P."/>
            <person name="Zhang Y."/>
            <person name="Zimin A.V."/>
            <person name="Baldwin J."/>
            <person name="Abdouelleil A."/>
            <person name="Abdulkadir J."/>
            <person name="Abebe A."/>
            <person name="Abera B."/>
            <person name="Abreu J."/>
            <person name="Acer S.C."/>
            <person name="Aftuck L."/>
            <person name="Alexander A."/>
            <person name="An P."/>
            <person name="Anderson E."/>
            <person name="Anderson S."/>
            <person name="Arachi H."/>
            <person name="Azer M."/>
            <person name="Bachantsang P."/>
            <person name="Barry A."/>
            <person name="Bayul T."/>
            <person name="Berlin A."/>
            <person name="Bessette D."/>
            <person name="Bloom T."/>
            <person name="Blye J."/>
            <person name="Boguslavskiy L."/>
            <person name="Bonnet C."/>
            <person name="Boukhgalter B."/>
            <person name="Bourzgui I."/>
            <person name="Brown A."/>
            <person name="Cahill P."/>
            <person name="Channer S."/>
            <person name="Cheshatsang Y."/>
            <person name="Chuda L."/>
            <person name="Citroen M."/>
            <person name="Collymore A."/>
            <person name="Cooke P."/>
            <person name="Costello M."/>
            <person name="D'Aco K."/>
            <person name="Daza R."/>
            <person name="De Haan G."/>
            <person name="DeGray S."/>
            <person name="DeMaso C."/>
            <person name="Dhargay N."/>
            <person name="Dooley K."/>
            <person name="Dooley E."/>
            <person name="Doricent M."/>
            <person name="Dorje P."/>
            <person name="Dorjee K."/>
            <person name="Dupes A."/>
            <person name="Elong R."/>
            <person name="Falk J."/>
            <person name="Farina A."/>
            <person name="Faro S."/>
            <person name="Ferguson D."/>
            <person name="Fisher S."/>
            <person name="Foley C.D."/>
            <person name="Franke A."/>
            <person name="Friedrich D."/>
            <person name="Gadbois L."/>
            <person name="Gearin G."/>
            <person name="Gearin C.R."/>
            <person name="Giannoukos G."/>
            <person name="Goode T."/>
            <person name="Graham J."/>
            <person name="Grandbois E."/>
            <person name="Grewal S."/>
            <person name="Gyaltsen K."/>
            <person name="Hafez N."/>
            <person name="Hagos B."/>
            <person name="Hall J."/>
            <person name="Henson C."/>
            <person name="Hollinger A."/>
            <person name="Honan T."/>
            <person name="Huard M.D."/>
            <person name="Hughes L."/>
            <person name="Hurhula B."/>
            <person name="Husby M.E."/>
            <person name="Kamat A."/>
            <person name="Kanga B."/>
            <person name="Kashin S."/>
            <person name="Khazanovich D."/>
            <person name="Kisner P."/>
            <person name="Lance K."/>
            <person name="Lara M."/>
            <person name="Lee W."/>
            <person name="Lennon N."/>
            <person name="Letendre F."/>
            <person name="LeVine R."/>
            <person name="Lipovsky A."/>
            <person name="Liu X."/>
            <person name="Liu J."/>
            <person name="Liu S."/>
            <person name="Lokyitsang T."/>
            <person name="Lokyitsang Y."/>
            <person name="Lubonja R."/>
            <person name="Lui A."/>
            <person name="MacDonald P."/>
            <person name="Magnisalis V."/>
            <person name="Maru K."/>
            <person name="Matthews C."/>
            <person name="McCusker W."/>
            <person name="McDonough S."/>
            <person name="Mehta T."/>
            <person name="Meldrim J."/>
            <person name="Meneus L."/>
            <person name="Mihai O."/>
            <person name="Mihalev A."/>
            <person name="Mihova T."/>
            <person name="Mittelman R."/>
            <person name="Mlenga V."/>
            <person name="Montmayeur A."/>
            <person name="Mulrain L."/>
            <person name="Navidi A."/>
            <person name="Naylor J."/>
            <person name="Negash T."/>
            <person name="Nguyen T."/>
            <person name="Nguyen N."/>
            <person name="Nicol R."/>
            <person name="Norbu C."/>
            <person name="Norbu N."/>
            <person name="Novod N."/>
            <person name="O'Neill B."/>
            <person name="Osman S."/>
            <person name="Markiewicz E."/>
            <person name="Oyono O.L."/>
            <person name="Patti C."/>
            <person name="Phunkhang P."/>
            <person name="Pierre F."/>
            <person name="Priest M."/>
            <person name="Raghuraman S."/>
            <person name="Rege F."/>
            <person name="Reyes R."/>
            <person name="Rise C."/>
            <person name="Rogov P."/>
            <person name="Ross K."/>
            <person name="Ryan E."/>
            <person name="Settipalli S."/>
            <person name="Shea T."/>
            <person name="Sherpa N."/>
            <person name="Shi L."/>
            <person name="Shih D."/>
            <person name="Sparrow T."/>
            <person name="Spaulding J."/>
            <person name="Stalker J."/>
            <person name="Stange-Thomann N."/>
            <person name="Stavropoulos S."/>
            <person name="Stone C."/>
            <person name="Strader C."/>
            <person name="Tesfaye S."/>
            <person name="Thomson T."/>
            <person name="Thoulutsang Y."/>
            <person name="Thoulutsang D."/>
            <person name="Topham K."/>
            <person name="Topping I."/>
            <person name="Tsamla T."/>
            <person name="Vassiliev H."/>
            <person name="Vo A."/>
            <person name="Wangchuk T."/>
            <person name="Wangdi T."/>
            <person name="Weiand M."/>
            <person name="Wilkinson J."/>
            <person name="Wilson A."/>
            <person name="Yadav S."/>
            <person name="Young G."/>
            <person name="Yu Q."/>
            <person name="Zembek L."/>
            <person name="Zhong D."/>
            <person name="Zimmer A."/>
            <person name="Zwirko Z."/>
            <person name="Jaffe D.B."/>
            <person name="Alvarez P."/>
            <person name="Brockman W."/>
            <person name="Butler J."/>
            <person name="Chin C."/>
            <person name="Gnerre S."/>
            <person name="Grabherr M."/>
            <person name="Kleber M."/>
            <person name="Mauceli E."/>
            <person name="MacCallum I."/>
        </authorList>
    </citation>
    <scope>NUCLEOTIDE SEQUENCE [LARGE SCALE GENOMIC DNA]</scope>
    <source>
        <strain evidence="3">Tucson 14024-0371.13</strain>
    </source>
</reference>
<feature type="compositionally biased region" description="Basic and acidic residues" evidence="1">
    <location>
        <begin position="1"/>
        <end position="15"/>
    </location>
</feature>
<dbReference type="STRING" id="7217.A0A0P8XD96"/>
<dbReference type="InParanoid" id="A0A0P8XD96"/>
<gene>
    <name evidence="2" type="primary">Dana\GF28015</name>
    <name evidence="2" type="ORF">GF28015</name>
</gene>
<proteinExistence type="predicted"/>
<feature type="non-terminal residue" evidence="2">
    <location>
        <position position="1"/>
    </location>
</feature>
<dbReference type="AlphaFoldDB" id="A0A0P8XD96"/>
<feature type="region of interest" description="Disordered" evidence="1">
    <location>
        <begin position="1"/>
        <end position="144"/>
    </location>
</feature>
<dbReference type="EMBL" id="CH914828">
    <property type="protein sequence ID" value="KPU72632.1"/>
    <property type="molecule type" value="Genomic_DNA"/>
</dbReference>
<protein>
    <submittedName>
        <fullName evidence="2">Uncharacterized protein</fullName>
    </submittedName>
</protein>
<evidence type="ECO:0000256" key="1">
    <source>
        <dbReference type="SAM" id="MobiDB-lite"/>
    </source>
</evidence>
<feature type="region of interest" description="Disordered" evidence="1">
    <location>
        <begin position="172"/>
        <end position="262"/>
    </location>
</feature>
<feature type="compositionally biased region" description="Basic and acidic residues" evidence="1">
    <location>
        <begin position="176"/>
        <end position="188"/>
    </location>
</feature>
<name>A0A0P8XD96_DROAN</name>
<evidence type="ECO:0000313" key="3">
    <source>
        <dbReference type="Proteomes" id="UP000007801"/>
    </source>
</evidence>
<keyword evidence="3" id="KW-1185">Reference proteome</keyword>
<feature type="compositionally biased region" description="Basic and acidic residues" evidence="1">
    <location>
        <begin position="61"/>
        <end position="85"/>
    </location>
</feature>
<organism evidence="2 3">
    <name type="scientific">Drosophila ananassae</name>
    <name type="common">Fruit fly</name>
    <dbReference type="NCBI Taxonomy" id="7217"/>
    <lineage>
        <taxon>Eukaryota</taxon>
        <taxon>Metazoa</taxon>
        <taxon>Ecdysozoa</taxon>
        <taxon>Arthropoda</taxon>
        <taxon>Hexapoda</taxon>
        <taxon>Insecta</taxon>
        <taxon>Pterygota</taxon>
        <taxon>Neoptera</taxon>
        <taxon>Endopterygota</taxon>
        <taxon>Diptera</taxon>
        <taxon>Brachycera</taxon>
        <taxon>Muscomorpha</taxon>
        <taxon>Ephydroidea</taxon>
        <taxon>Drosophilidae</taxon>
        <taxon>Drosophila</taxon>
        <taxon>Sophophora</taxon>
    </lineage>
</organism>
<dbReference type="Proteomes" id="UP000007801">
    <property type="component" value="Unassembled WGS sequence"/>
</dbReference>
<dbReference type="OrthoDB" id="20872at2759"/>
<accession>A0A0P8XD96</accession>
<sequence length="262" mass="28470">HVSDIKVPSKPEEKSQGPIDSVKPSLKEYSDDESDEDFDSSKPLDKQTPLIAPLVGPGEKSPVKTDEKPKPVELKDSTKPDEKRKVPIVSETASPREYSDDESDEDLDIPKPQDKPAGQPTPLITPLIGTGEKSPVKDDLKPQPVTTFKAEESLTTIQSAAKSVSTVVSITGSHISDIKVPSKPEEKPQGPIDSVKPSLKEYSDDESDEDFDSSKPLDKQTPLIAPLVGPGEKSPVKTDEKPKPVELKDSTKPDEKRKVPIV</sequence>
<evidence type="ECO:0000313" key="2">
    <source>
        <dbReference type="EMBL" id="KPU72632.1"/>
    </source>
</evidence>
<feature type="compositionally biased region" description="Basic and acidic residues" evidence="1">
    <location>
        <begin position="234"/>
        <end position="262"/>
    </location>
</feature>
<feature type="non-terminal residue" evidence="2">
    <location>
        <position position="262"/>
    </location>
</feature>